<dbReference type="PANTHER" id="PTHR43020:SF2">
    <property type="entry name" value="MITOCHONDRIAL TRNA METHYLTHIOTRANSFERASE CDK5RAP1"/>
    <property type="match status" value="1"/>
</dbReference>
<evidence type="ECO:0000256" key="5">
    <source>
        <dbReference type="ARBA" id="ARBA00022723"/>
    </source>
</evidence>
<evidence type="ECO:0000259" key="10">
    <source>
        <dbReference type="PROSITE" id="PS51918"/>
    </source>
</evidence>
<feature type="domain" description="MTTase N-terminal" evidence="9">
    <location>
        <begin position="37"/>
        <end position="160"/>
    </location>
</feature>
<evidence type="ECO:0000256" key="2">
    <source>
        <dbReference type="ARBA" id="ARBA00009815"/>
    </source>
</evidence>
<name>A0ABR1G2G4_AURAN</name>
<gene>
    <name evidence="11" type="primary">CDK5RAP1</name>
    <name evidence="11" type="ORF">SO694_00016414</name>
</gene>
<dbReference type="InterPro" id="IPR058240">
    <property type="entry name" value="rSAM_sf"/>
</dbReference>
<dbReference type="Pfam" id="PF00919">
    <property type="entry name" value="UPF0004"/>
    <property type="match status" value="1"/>
</dbReference>
<evidence type="ECO:0000256" key="4">
    <source>
        <dbReference type="ARBA" id="ARBA00022691"/>
    </source>
</evidence>
<evidence type="ECO:0000256" key="3">
    <source>
        <dbReference type="ARBA" id="ARBA00022485"/>
    </source>
</evidence>
<dbReference type="InterPro" id="IPR023404">
    <property type="entry name" value="rSAM_horseshoe"/>
</dbReference>
<dbReference type="SFLD" id="SFLDF00273">
    <property type="entry name" value="(dimethylallyl)adenosine_tRNA"/>
    <property type="match status" value="1"/>
</dbReference>
<evidence type="ECO:0000259" key="8">
    <source>
        <dbReference type="PROSITE" id="PS50926"/>
    </source>
</evidence>
<comment type="cofactor">
    <cofactor evidence="1">
        <name>[4Fe-4S] cluster</name>
        <dbReference type="ChEBI" id="CHEBI:49883"/>
    </cofactor>
</comment>
<keyword evidence="6" id="KW-0408">Iron</keyword>
<evidence type="ECO:0000256" key="1">
    <source>
        <dbReference type="ARBA" id="ARBA00001966"/>
    </source>
</evidence>
<keyword evidence="5" id="KW-0479">Metal-binding</keyword>
<dbReference type="Proteomes" id="UP001363151">
    <property type="component" value="Unassembled WGS sequence"/>
</dbReference>
<feature type="domain" description="Radical SAM core" evidence="10">
    <location>
        <begin position="184"/>
        <end position="442"/>
    </location>
</feature>
<dbReference type="InterPro" id="IPR038135">
    <property type="entry name" value="Methylthiotransferase_N_sf"/>
</dbReference>
<dbReference type="InterPro" id="IPR006463">
    <property type="entry name" value="MiaB_methiolase"/>
</dbReference>
<dbReference type="SFLD" id="SFLDG01082">
    <property type="entry name" value="B12-binding_domain_containing"/>
    <property type="match status" value="1"/>
</dbReference>
<accession>A0ABR1G2G4</accession>
<dbReference type="InterPro" id="IPR007197">
    <property type="entry name" value="rSAM"/>
</dbReference>
<dbReference type="Pfam" id="PF04055">
    <property type="entry name" value="Radical_SAM"/>
    <property type="match status" value="1"/>
</dbReference>
<dbReference type="Gene3D" id="3.40.50.12160">
    <property type="entry name" value="Methylthiotransferase, N-terminal domain"/>
    <property type="match status" value="1"/>
</dbReference>
<evidence type="ECO:0000256" key="6">
    <source>
        <dbReference type="ARBA" id="ARBA00023004"/>
    </source>
</evidence>
<dbReference type="PROSITE" id="PS01278">
    <property type="entry name" value="MTTASE_RADICAL"/>
    <property type="match status" value="1"/>
</dbReference>
<comment type="similarity">
    <text evidence="2">Belongs to the methylthiotransferase family. MiaB subfamily.</text>
</comment>
<keyword evidence="4" id="KW-0949">S-adenosyl-L-methionine</keyword>
<proteinExistence type="inferred from homology"/>
<protein>
    <submittedName>
        <fullName evidence="11">N6-isopentenyladenosine methylthiotransferase</fullName>
    </submittedName>
</protein>
<reference evidence="11 12" key="1">
    <citation type="submission" date="2024-03" db="EMBL/GenBank/DDBJ databases">
        <title>Aureococcus anophagefferens CCMP1851 and Kratosvirus quantuckense: Draft genome of a second virus-susceptible host strain in the model system.</title>
        <authorList>
            <person name="Chase E."/>
            <person name="Truchon A.R."/>
            <person name="Schepens W."/>
            <person name="Wilhelm S.W."/>
        </authorList>
    </citation>
    <scope>NUCLEOTIDE SEQUENCE [LARGE SCALE GENOMIC DNA]</scope>
    <source>
        <strain evidence="11 12">CCMP1851</strain>
    </source>
</reference>
<comment type="caution">
    <text evidence="11">The sequence shown here is derived from an EMBL/GenBank/DDBJ whole genome shotgun (WGS) entry which is preliminary data.</text>
</comment>
<dbReference type="InterPro" id="IPR002792">
    <property type="entry name" value="TRAM_dom"/>
</dbReference>
<dbReference type="InterPro" id="IPR006638">
    <property type="entry name" value="Elp3/MiaA/NifB-like_rSAM"/>
</dbReference>
<dbReference type="EMBL" id="JBBJCI010000141">
    <property type="protein sequence ID" value="KAK7242696.1"/>
    <property type="molecule type" value="Genomic_DNA"/>
</dbReference>
<feature type="domain" description="TRAM" evidence="8">
    <location>
        <begin position="445"/>
        <end position="518"/>
    </location>
</feature>
<sequence>MRRLFSSQPRLAALRRKLKHEARAPPAAAPAAPSNGSSFFIETRGCQMNVSDSEVVRSLLLDGGYGEATSAAAADVVLLNTCAIRDKAEAKVWTRLRDLRGRAPHGVKLAAHRRPRQTVAVLGCMAERVEEGLFENGLADVVVGPDAYRELPRLLGNVGSGPQMDTKLSLVEDYGEVFPTRADPTMRHGAFVSVQRGCNNACAYCIVPYTRGRERSRAVTTVLDEVAALYDAGVREITLLGQNVNSYHDAKTASAWGLPREYSDGFVPFVKSAKRDGMADGVRFAELLVAVAEAAPDARIRFTSPHPKDFPDALLRAVADTPNVAKQLHLPAQSGSDAVLRSMRRGYTDDAYRALVDRARETIPGVALSSDFIAGFCGESEADHDATVALIEDIRYDMAFLFAYSSRDRTPAQRRLDDDVPADVKNRRLNEIIAAFRAGRDELSHEAVGETHLVLVEGAPKRAPAGADGTFVTGRNDGYRKIVFPDALPDGTALAEGDFCHVYVDRVEGATLFGVAVARAAGAGDRPDVSGAERRAAVGS</sequence>
<dbReference type="SUPFAM" id="SSF102114">
    <property type="entry name" value="Radical SAM enzymes"/>
    <property type="match status" value="1"/>
</dbReference>
<dbReference type="Gene3D" id="3.80.30.20">
    <property type="entry name" value="tm_1862 like domain"/>
    <property type="match status" value="1"/>
</dbReference>
<organism evidence="11 12">
    <name type="scientific">Aureococcus anophagefferens</name>
    <name type="common">Harmful bloom alga</name>
    <dbReference type="NCBI Taxonomy" id="44056"/>
    <lineage>
        <taxon>Eukaryota</taxon>
        <taxon>Sar</taxon>
        <taxon>Stramenopiles</taxon>
        <taxon>Ochrophyta</taxon>
        <taxon>Pelagophyceae</taxon>
        <taxon>Pelagomonadales</taxon>
        <taxon>Pelagomonadaceae</taxon>
        <taxon>Aureococcus</taxon>
    </lineage>
</organism>
<dbReference type="PROSITE" id="PS51449">
    <property type="entry name" value="MTTASE_N"/>
    <property type="match status" value="1"/>
</dbReference>
<dbReference type="SFLD" id="SFLDS00029">
    <property type="entry name" value="Radical_SAM"/>
    <property type="match status" value="1"/>
</dbReference>
<dbReference type="PROSITE" id="PS50926">
    <property type="entry name" value="TRAM"/>
    <property type="match status" value="1"/>
</dbReference>
<dbReference type="InterPro" id="IPR005839">
    <property type="entry name" value="Methylthiotransferase"/>
</dbReference>
<keyword evidence="3" id="KW-0004">4Fe-4S</keyword>
<dbReference type="InterPro" id="IPR020612">
    <property type="entry name" value="Methylthiotransferase_CS"/>
</dbReference>
<evidence type="ECO:0000259" key="9">
    <source>
        <dbReference type="PROSITE" id="PS51449"/>
    </source>
</evidence>
<dbReference type="SMART" id="SM00729">
    <property type="entry name" value="Elp3"/>
    <property type="match status" value="1"/>
</dbReference>
<evidence type="ECO:0000313" key="12">
    <source>
        <dbReference type="Proteomes" id="UP001363151"/>
    </source>
</evidence>
<dbReference type="NCBIfam" id="TIGR00089">
    <property type="entry name" value="MiaB/RimO family radical SAM methylthiotransferase"/>
    <property type="match status" value="1"/>
</dbReference>
<keyword evidence="12" id="KW-1185">Reference proteome</keyword>
<evidence type="ECO:0000313" key="11">
    <source>
        <dbReference type="EMBL" id="KAK7242696.1"/>
    </source>
</evidence>
<keyword evidence="7" id="KW-0411">Iron-sulfur</keyword>
<dbReference type="CDD" id="cd01335">
    <property type="entry name" value="Radical_SAM"/>
    <property type="match status" value="1"/>
</dbReference>
<dbReference type="PROSITE" id="PS51918">
    <property type="entry name" value="RADICAL_SAM"/>
    <property type="match status" value="1"/>
</dbReference>
<dbReference type="InterPro" id="IPR013848">
    <property type="entry name" value="Methylthiotransferase_N"/>
</dbReference>
<dbReference type="PANTHER" id="PTHR43020">
    <property type="entry name" value="CDK5 REGULATORY SUBUNIT-ASSOCIATED PROTEIN 1"/>
    <property type="match status" value="1"/>
</dbReference>
<dbReference type="SFLD" id="SFLDG01061">
    <property type="entry name" value="methylthiotransferase"/>
    <property type="match status" value="1"/>
</dbReference>
<dbReference type="SFLD" id="SFLDF00413">
    <property type="entry name" value="CDK5RAP1"/>
    <property type="match status" value="1"/>
</dbReference>
<evidence type="ECO:0000256" key="7">
    <source>
        <dbReference type="ARBA" id="ARBA00023014"/>
    </source>
</evidence>